<comment type="caution">
    <text evidence="3">The sequence shown here is derived from an EMBL/GenBank/DDBJ whole genome shotgun (WGS) entry which is preliminary data.</text>
</comment>
<sequence>MTRVVSLLLALLLWGALPAVAAPSAVDWAAPGPHAVTSEATATHTIYRPSPLTQRHPVIIWGNGTGAAPSLYAGLLQHWASYGFIVAAANTPNSGSGKEMLAGITYLTAEDSRPGSLYFGHVDLNRIGASGHSQGGGGAIAAGADPRIRTTVPIQPGPLGGIEALHSPMFILSGQLDVVVLPLLLVLPRYNAATHIPAVYGELAGATHTTPTGNGGGYRGATTAWFRLWLADDPQARSEFLGSDTTCGLCTSPAWSDVRRNPLIPRT</sequence>
<feature type="domain" description="PET hydrolase/cutinase-like" evidence="2">
    <location>
        <begin position="29"/>
        <end position="242"/>
    </location>
</feature>
<gene>
    <name evidence="3" type="ORF">LWC34_00005</name>
</gene>
<evidence type="ECO:0000313" key="3">
    <source>
        <dbReference type="EMBL" id="MCE7001231.1"/>
    </source>
</evidence>
<keyword evidence="1" id="KW-0732">Signal</keyword>
<dbReference type="SUPFAM" id="SSF53474">
    <property type="entry name" value="alpha/beta-Hydrolases"/>
    <property type="match status" value="1"/>
</dbReference>
<feature type="chain" id="PRO_5046780020" evidence="1">
    <location>
        <begin position="22"/>
        <end position="267"/>
    </location>
</feature>
<evidence type="ECO:0000313" key="4">
    <source>
        <dbReference type="Proteomes" id="UP001521150"/>
    </source>
</evidence>
<reference evidence="3 4" key="1">
    <citation type="submission" date="2021-12" db="EMBL/GenBank/DDBJ databases">
        <title>Genome sequence of Kibdelosporangium philippinense ATCC 49844.</title>
        <authorList>
            <person name="Fedorov E.A."/>
            <person name="Omeragic M."/>
            <person name="Shalygina K.F."/>
            <person name="Maclea K.S."/>
        </authorList>
    </citation>
    <scope>NUCLEOTIDE SEQUENCE [LARGE SCALE GENOMIC DNA]</scope>
    <source>
        <strain evidence="3 4">ATCC 49844</strain>
    </source>
</reference>
<dbReference type="RefSeq" id="WP_233722316.1">
    <property type="nucleotide sequence ID" value="NZ_JAJVCN010000001.1"/>
</dbReference>
<dbReference type="InterPro" id="IPR029058">
    <property type="entry name" value="AB_hydrolase_fold"/>
</dbReference>
<protein>
    <submittedName>
        <fullName evidence="3">Acetylxylan esterase</fullName>
    </submittedName>
</protein>
<dbReference type="Gene3D" id="3.40.50.1820">
    <property type="entry name" value="alpha/beta hydrolase"/>
    <property type="match status" value="1"/>
</dbReference>
<keyword evidence="4" id="KW-1185">Reference proteome</keyword>
<dbReference type="Proteomes" id="UP001521150">
    <property type="component" value="Unassembled WGS sequence"/>
</dbReference>
<dbReference type="PANTHER" id="PTHR33428:SF14">
    <property type="entry name" value="CARBOXYLESTERASE TYPE B DOMAIN-CONTAINING PROTEIN"/>
    <property type="match status" value="1"/>
</dbReference>
<organism evidence="3 4">
    <name type="scientific">Kibdelosporangium philippinense</name>
    <dbReference type="NCBI Taxonomy" id="211113"/>
    <lineage>
        <taxon>Bacteria</taxon>
        <taxon>Bacillati</taxon>
        <taxon>Actinomycetota</taxon>
        <taxon>Actinomycetes</taxon>
        <taxon>Pseudonocardiales</taxon>
        <taxon>Pseudonocardiaceae</taxon>
        <taxon>Kibdelosporangium</taxon>
    </lineage>
</organism>
<feature type="signal peptide" evidence="1">
    <location>
        <begin position="1"/>
        <end position="21"/>
    </location>
</feature>
<evidence type="ECO:0000259" key="2">
    <source>
        <dbReference type="Pfam" id="PF12740"/>
    </source>
</evidence>
<dbReference type="PANTHER" id="PTHR33428">
    <property type="entry name" value="CHLOROPHYLLASE-2, CHLOROPLASTIC"/>
    <property type="match status" value="1"/>
</dbReference>
<accession>A0ABS8YZR0</accession>
<dbReference type="InterPro" id="IPR041127">
    <property type="entry name" value="PET_hydrolase/cutinase-like"/>
</dbReference>
<evidence type="ECO:0000256" key="1">
    <source>
        <dbReference type="SAM" id="SignalP"/>
    </source>
</evidence>
<proteinExistence type="predicted"/>
<name>A0ABS8YZR0_9PSEU</name>
<dbReference type="Pfam" id="PF12740">
    <property type="entry name" value="PETase"/>
    <property type="match status" value="1"/>
</dbReference>
<dbReference type="EMBL" id="JAJVCN010000001">
    <property type="protein sequence ID" value="MCE7001231.1"/>
    <property type="molecule type" value="Genomic_DNA"/>
</dbReference>